<organism evidence="2 3">
    <name type="scientific">Lipingzhangella rawalii</name>
    <dbReference type="NCBI Taxonomy" id="2055835"/>
    <lineage>
        <taxon>Bacteria</taxon>
        <taxon>Bacillati</taxon>
        <taxon>Actinomycetota</taxon>
        <taxon>Actinomycetes</taxon>
        <taxon>Streptosporangiales</taxon>
        <taxon>Nocardiopsidaceae</taxon>
        <taxon>Lipingzhangella</taxon>
    </lineage>
</organism>
<dbReference type="Proteomes" id="UP001250214">
    <property type="component" value="Unassembled WGS sequence"/>
</dbReference>
<reference evidence="3" key="1">
    <citation type="submission" date="2023-07" db="EMBL/GenBank/DDBJ databases">
        <title>Novel species in the genus Lipingzhangella isolated from Sambhar Salt Lake.</title>
        <authorList>
            <person name="Jiya N."/>
            <person name="Kajale S."/>
            <person name="Sharma A."/>
        </authorList>
    </citation>
    <scope>NUCLEOTIDE SEQUENCE [LARGE SCALE GENOMIC DNA]</scope>
    <source>
        <strain evidence="3">LS1_29</strain>
    </source>
</reference>
<protein>
    <submittedName>
        <fullName evidence="2">Uncharacterized protein</fullName>
    </submittedName>
</protein>
<evidence type="ECO:0000313" key="2">
    <source>
        <dbReference type="EMBL" id="MDS1269099.1"/>
    </source>
</evidence>
<keyword evidence="3" id="KW-1185">Reference proteome</keyword>
<feature type="region of interest" description="Disordered" evidence="1">
    <location>
        <begin position="1"/>
        <end position="23"/>
    </location>
</feature>
<dbReference type="RefSeq" id="WP_310910611.1">
    <property type="nucleotide sequence ID" value="NZ_JAVLVT010000001.1"/>
</dbReference>
<name>A0ABU2H1C7_9ACTN</name>
<accession>A0ABU2H1C7</accession>
<gene>
    <name evidence="2" type="ORF">RIF23_02180</name>
</gene>
<evidence type="ECO:0000313" key="3">
    <source>
        <dbReference type="Proteomes" id="UP001250214"/>
    </source>
</evidence>
<feature type="compositionally biased region" description="Basic and acidic residues" evidence="1">
    <location>
        <begin position="9"/>
        <end position="23"/>
    </location>
</feature>
<proteinExistence type="predicted"/>
<evidence type="ECO:0000256" key="1">
    <source>
        <dbReference type="SAM" id="MobiDB-lite"/>
    </source>
</evidence>
<sequence length="53" mass="5965">MTVPYEQLHGVEDIPETRDESTDRIEEAATALATARYEDAQGTTSIYPRFTDC</sequence>
<dbReference type="EMBL" id="JAVLVT010000001">
    <property type="protein sequence ID" value="MDS1269099.1"/>
    <property type="molecule type" value="Genomic_DNA"/>
</dbReference>
<comment type="caution">
    <text evidence="2">The sequence shown here is derived from an EMBL/GenBank/DDBJ whole genome shotgun (WGS) entry which is preliminary data.</text>
</comment>